<dbReference type="EMBL" id="JBHTGP010000043">
    <property type="protein sequence ID" value="MFD0692462.1"/>
    <property type="molecule type" value="Genomic_DNA"/>
</dbReference>
<dbReference type="InterPro" id="IPR050444">
    <property type="entry name" value="Polyketide_Synthase"/>
</dbReference>
<evidence type="ECO:0000313" key="3">
    <source>
        <dbReference type="EMBL" id="MFD0692462.1"/>
    </source>
</evidence>
<protein>
    <submittedName>
        <fullName evidence="3">Acyltransferase domain-containing protein</fullName>
        <ecNumber evidence="3">2.3.1.-</ecNumber>
    </submittedName>
</protein>
<dbReference type="Proteomes" id="UP001597063">
    <property type="component" value="Unassembled WGS sequence"/>
</dbReference>
<dbReference type="InterPro" id="IPR016035">
    <property type="entry name" value="Acyl_Trfase/lysoPLipase"/>
</dbReference>
<dbReference type="InterPro" id="IPR016036">
    <property type="entry name" value="Malonyl_transacylase_ACP-bd"/>
</dbReference>
<accession>A0ABW2Y1K2</accession>
<dbReference type="Gene3D" id="3.30.70.3290">
    <property type="match status" value="1"/>
</dbReference>
<evidence type="ECO:0000256" key="1">
    <source>
        <dbReference type="ARBA" id="ARBA00022679"/>
    </source>
</evidence>
<dbReference type="InterPro" id="IPR001227">
    <property type="entry name" value="Ac_transferase_dom_sf"/>
</dbReference>
<organism evidence="3 4">
    <name type="scientific">Actinomadura fibrosa</name>
    <dbReference type="NCBI Taxonomy" id="111802"/>
    <lineage>
        <taxon>Bacteria</taxon>
        <taxon>Bacillati</taxon>
        <taxon>Actinomycetota</taxon>
        <taxon>Actinomycetes</taxon>
        <taxon>Streptosporangiales</taxon>
        <taxon>Thermomonosporaceae</taxon>
        <taxon>Actinomadura</taxon>
    </lineage>
</organism>
<dbReference type="SUPFAM" id="SSF52151">
    <property type="entry name" value="FabD/lysophospholipase-like"/>
    <property type="match status" value="1"/>
</dbReference>
<keyword evidence="3" id="KW-0012">Acyltransferase</keyword>
<sequence length="366" mass="40626">VIARDHTQTLHALHALATHTPHPDLTHTRTDQPGKTVFVFPGQGPQWPGMAHDLLTHNPTFRHHIHQCADALTPYVPWSLIDLLHQHPNTPDLNHTDVVQPALFAVMIALARLWQHHGIHPDAVIGHSQGEIAAAHIAGALTLDDATKIIALRSQAIATHLTGHGAMLALTLPAHQTQTLINTLTNPTDPTSHPPLTIAAHNSPTHTIVSGTPQAIHHLNTHCHNHNIPTHLLPVTYASHHPQTDTIRTQLLHDLHPITPHPAHTPLYSTITTTPIDTTTLTPTYWHTNLRHPIHFHQTITTLINHGHTHYIEISPHPTLTTSIQHTLDTHHTPGTTTPTLHRNNPTHHHYLTNLTHHPHWKPQPT</sequence>
<evidence type="ECO:0000313" key="4">
    <source>
        <dbReference type="Proteomes" id="UP001597063"/>
    </source>
</evidence>
<dbReference type="RefSeq" id="WP_378326369.1">
    <property type="nucleotide sequence ID" value="NZ_JBHTGP010000043.1"/>
</dbReference>
<dbReference type="GO" id="GO:0016746">
    <property type="term" value="F:acyltransferase activity"/>
    <property type="evidence" value="ECO:0007669"/>
    <property type="project" value="UniProtKB-KW"/>
</dbReference>
<dbReference type="Pfam" id="PF00698">
    <property type="entry name" value="Acyl_transf_1"/>
    <property type="match status" value="1"/>
</dbReference>
<keyword evidence="1 3" id="KW-0808">Transferase</keyword>
<proteinExistence type="predicted"/>
<reference evidence="4" key="1">
    <citation type="journal article" date="2019" name="Int. J. Syst. Evol. Microbiol.">
        <title>The Global Catalogue of Microorganisms (GCM) 10K type strain sequencing project: providing services to taxonomists for standard genome sequencing and annotation.</title>
        <authorList>
            <consortium name="The Broad Institute Genomics Platform"/>
            <consortium name="The Broad Institute Genome Sequencing Center for Infectious Disease"/>
            <person name="Wu L."/>
            <person name="Ma J."/>
        </authorList>
    </citation>
    <scope>NUCLEOTIDE SEQUENCE [LARGE SCALE GENOMIC DNA]</scope>
    <source>
        <strain evidence="4">JCM 9371</strain>
    </source>
</reference>
<name>A0ABW2Y1K2_9ACTN</name>
<dbReference type="EC" id="2.3.1.-" evidence="3"/>
<evidence type="ECO:0000259" key="2">
    <source>
        <dbReference type="SMART" id="SM00827"/>
    </source>
</evidence>
<dbReference type="PANTHER" id="PTHR45681:SF6">
    <property type="entry name" value="POLYKETIDE SYNTHASE 37"/>
    <property type="match status" value="1"/>
</dbReference>
<dbReference type="SUPFAM" id="SSF55048">
    <property type="entry name" value="Probable ACP-binding domain of malonyl-CoA ACP transacylase"/>
    <property type="match status" value="1"/>
</dbReference>
<gene>
    <name evidence="3" type="ORF">ACFQZM_48820</name>
</gene>
<dbReference type="PANTHER" id="PTHR45681">
    <property type="entry name" value="POLYKETIDE SYNTHASE 44-RELATED"/>
    <property type="match status" value="1"/>
</dbReference>
<feature type="domain" description="Malonyl-CoA:ACP transacylase (MAT)" evidence="2">
    <location>
        <begin position="39"/>
        <end position="345"/>
    </location>
</feature>
<feature type="non-terminal residue" evidence="3">
    <location>
        <position position="1"/>
    </location>
</feature>
<feature type="non-terminal residue" evidence="3">
    <location>
        <position position="366"/>
    </location>
</feature>
<keyword evidence="4" id="KW-1185">Reference proteome</keyword>
<comment type="caution">
    <text evidence="3">The sequence shown here is derived from an EMBL/GenBank/DDBJ whole genome shotgun (WGS) entry which is preliminary data.</text>
</comment>
<dbReference type="SMART" id="SM00827">
    <property type="entry name" value="PKS_AT"/>
    <property type="match status" value="1"/>
</dbReference>
<dbReference type="InterPro" id="IPR014043">
    <property type="entry name" value="Acyl_transferase_dom"/>
</dbReference>
<dbReference type="Gene3D" id="3.40.366.10">
    <property type="entry name" value="Malonyl-Coenzyme A Acyl Carrier Protein, domain 2"/>
    <property type="match status" value="1"/>
</dbReference>